<feature type="chain" id="PRO_5032796057" description="Ricin B lectin domain-containing protein" evidence="3">
    <location>
        <begin position="25"/>
        <end position="1374"/>
    </location>
</feature>
<dbReference type="InterPro" id="IPR013517">
    <property type="entry name" value="FG-GAP"/>
</dbReference>
<feature type="region of interest" description="Disordered" evidence="2">
    <location>
        <begin position="499"/>
        <end position="520"/>
    </location>
</feature>
<evidence type="ECO:0000256" key="3">
    <source>
        <dbReference type="SAM" id="SignalP"/>
    </source>
</evidence>
<dbReference type="Proteomes" id="UP000558997">
    <property type="component" value="Unassembled WGS sequence"/>
</dbReference>
<dbReference type="SUPFAM" id="SSF50370">
    <property type="entry name" value="Ricin B-like lectins"/>
    <property type="match status" value="2"/>
</dbReference>
<keyword evidence="6" id="KW-1185">Reference proteome</keyword>
<protein>
    <recommendedName>
        <fullName evidence="4">Ricin B lectin domain-containing protein</fullName>
    </recommendedName>
</protein>
<name>A0A841E1Q5_9ACTN</name>
<dbReference type="SMART" id="SM00458">
    <property type="entry name" value="RICIN"/>
    <property type="match status" value="2"/>
</dbReference>
<dbReference type="SUPFAM" id="SSF69318">
    <property type="entry name" value="Integrin alpha N-terminal domain"/>
    <property type="match status" value="1"/>
</dbReference>
<feature type="domain" description="Ricin B lectin" evidence="4">
    <location>
        <begin position="1234"/>
        <end position="1372"/>
    </location>
</feature>
<feature type="signal peptide" evidence="3">
    <location>
        <begin position="1"/>
        <end position="24"/>
    </location>
</feature>
<dbReference type="EMBL" id="JACHNF010000001">
    <property type="protein sequence ID" value="MBB5982925.1"/>
    <property type="molecule type" value="Genomic_DNA"/>
</dbReference>
<dbReference type="Gene3D" id="2.80.10.50">
    <property type="match status" value="2"/>
</dbReference>
<dbReference type="InterPro" id="IPR035992">
    <property type="entry name" value="Ricin_B-like_lectins"/>
</dbReference>
<dbReference type="PROSITE" id="PS50231">
    <property type="entry name" value="RICIN_B_LECTIN"/>
    <property type="match status" value="3"/>
</dbReference>
<comment type="caution">
    <text evidence="5">The sequence shown here is derived from an EMBL/GenBank/DDBJ whole genome shotgun (WGS) entry which is preliminary data.</text>
</comment>
<reference evidence="5 6" key="1">
    <citation type="submission" date="2020-08" db="EMBL/GenBank/DDBJ databases">
        <title>Sequencing the genomes of 1000 actinobacteria strains.</title>
        <authorList>
            <person name="Klenk H.-P."/>
        </authorList>
    </citation>
    <scope>NUCLEOTIDE SEQUENCE [LARGE SCALE GENOMIC DNA]</scope>
    <source>
        <strain evidence="5 6">DSM 17294</strain>
    </source>
</reference>
<dbReference type="InterPro" id="IPR028994">
    <property type="entry name" value="Integrin_alpha_N"/>
</dbReference>
<dbReference type="PANTHER" id="PTHR46580">
    <property type="entry name" value="SENSOR KINASE-RELATED"/>
    <property type="match status" value="1"/>
</dbReference>
<dbReference type="Pfam" id="PF14200">
    <property type="entry name" value="RicinB_lectin_2"/>
    <property type="match status" value="3"/>
</dbReference>
<proteinExistence type="predicted"/>
<dbReference type="InterPro" id="IPR000772">
    <property type="entry name" value="Ricin_B_lectin"/>
</dbReference>
<gene>
    <name evidence="5" type="ORF">HDA44_006266</name>
</gene>
<dbReference type="Gene3D" id="2.40.128.340">
    <property type="match status" value="4"/>
</dbReference>
<accession>A0A841E1Q5</accession>
<keyword evidence="1 3" id="KW-0732">Signal</keyword>
<evidence type="ECO:0000313" key="5">
    <source>
        <dbReference type="EMBL" id="MBB5982925.1"/>
    </source>
</evidence>
<feature type="domain" description="Ricin B lectin" evidence="4">
    <location>
        <begin position="1065"/>
        <end position="1220"/>
    </location>
</feature>
<dbReference type="Pfam" id="PF13517">
    <property type="entry name" value="FG-GAP_3"/>
    <property type="match status" value="2"/>
</dbReference>
<evidence type="ECO:0000259" key="4">
    <source>
        <dbReference type="SMART" id="SM00458"/>
    </source>
</evidence>
<dbReference type="PANTHER" id="PTHR46580:SF2">
    <property type="entry name" value="MAM DOMAIN-CONTAINING PROTEIN"/>
    <property type="match status" value="1"/>
</dbReference>
<evidence type="ECO:0000313" key="6">
    <source>
        <dbReference type="Proteomes" id="UP000558997"/>
    </source>
</evidence>
<dbReference type="RefSeq" id="WP_184840517.1">
    <property type="nucleotide sequence ID" value="NZ_BAAAVN010000002.1"/>
</dbReference>
<sequence length="1374" mass="145786">MWGVRRRFTAYVSAFALAVPLAAAATTSAGSADAAAAGSTAAAGAGSGAAAGVAEPRQSAAEQALMASPDARAVLTARRTGKPQELVSMRTETGQVFANPDGTKTMEQHATPVRVRKGTGWTAPDPTLRRQPDGTVRPIATVSPIILSGGGSSDLLTIGKPNARVHLGWPGTLPKPVLSGDTATYPEVLPGIDLQLKVGVDRFSHLLVVKNRAAAANPALRRLHYPIRGEGVRLRVAADGSTVATGNDGEVVYSADPPTMWDASSTTKPRHARLGIRKTARELVLTPDLKLLADPAVKFPVSIDPSMSGTLVNWLHVNERSGGVDGWTYDRNDEGAKVGRAYQDTANLYRSMFLLNTTSGAMTIGGSTILSAQFRITLNKTPHGTPEPVELWQVNDLNTADHNLNWTTTAGFWKTRLDTRSGEAYPWTEDNPMEFGDPNGPSALSSVLQGVADARRTTVSLGLKAPDESTSAAAQWQWKKFHPNTAVLAIRYNTTPRVPKGLTMTRPRPCGTGAAPTRIPTTTPQWAAVANDPDIGDSVTTTLQIRNAAGAVAYESKVGPTVSGAAFSWPEVPAGKLTAGVVYSYRAFADDAIATSPSTSDCYFVIDSTSPNVPVIVSTDFPDGQDPVTEARVAGNVTFKPGGTPADTDVAEYNYGFQGDTLTARVKANADGTATIPITVHPDPETGVPALRLYVRAVDKAGNYSQTRQAWELSAKFPAPGTTPPHVRADANGDGKADVTAVLDHGFGRTAIWNITSKDNSFASGVMALDTGEGTGFALSNIKPVQGDLDGDGRTDMAVFREGAGRQVWLYPFPSDGNEYVAPAAAWTSGPNGWPLNTARPIAADVDGDGKDDIVVQKAGTGDNWQALVFLAANGFKSPVSWVQAAAGNTWSQSTPLLADIDGDGKADLLSMRNQTGCRTTVDLYKSTGTAFAAPTTIYDSGAGGYCWDKSRAVVADPDGDGRDDIVALYENAPTDASLVVLKSNGTALTKTDWGRTSGLELAKATLVAGDYDGDHKEDAAILYAGDNGSRQVYEFRSTGTAFADRSLAWSGAVDAVTGPKFSLEHRQYELVNKNSGKCLNVHFADPNDGQEFVQYQCLPVDLNARFRLMPVPGTDQYSVRPAHTAVGDGPVKCLDTLNGSTEDNTKMIQYACGGGTGEPFAWQQVTFTYVDGAAYDTVVQLKLAHSGKCVAVADARLDDTAPVVQQTCGQSTNQQWILRPAFNADQLGAGGAGRYRTEAATSNQRVLDITDCHKEPGSQVRMWDWVTGSPCQKWKLESLGDDVYKIIDPNSGNALEVQGCSKLPRATVFAFPSNASPCERWRIEPTPDGSYSVIAVSSGLSLDVAGCSSAAGAEVITWFYHGGPCQRWYFKQQ</sequence>
<evidence type="ECO:0000256" key="1">
    <source>
        <dbReference type="ARBA" id="ARBA00022729"/>
    </source>
</evidence>
<organism evidence="5 6">
    <name type="scientific">Kribbella solani</name>
    <dbReference type="NCBI Taxonomy" id="236067"/>
    <lineage>
        <taxon>Bacteria</taxon>
        <taxon>Bacillati</taxon>
        <taxon>Actinomycetota</taxon>
        <taxon>Actinomycetes</taxon>
        <taxon>Propionibacteriales</taxon>
        <taxon>Kribbellaceae</taxon>
        <taxon>Kribbella</taxon>
    </lineage>
</organism>
<evidence type="ECO:0000256" key="2">
    <source>
        <dbReference type="SAM" id="MobiDB-lite"/>
    </source>
</evidence>
<dbReference type="CDD" id="cd00161">
    <property type="entry name" value="beta-trefoil_Ricin-like"/>
    <property type="match status" value="2"/>
</dbReference>